<keyword evidence="1" id="KW-1133">Transmembrane helix</keyword>
<accession>A0ABP8F363</accession>
<reference evidence="3" key="1">
    <citation type="journal article" date="2019" name="Int. J. Syst. Evol. Microbiol.">
        <title>The Global Catalogue of Microorganisms (GCM) 10K type strain sequencing project: providing services to taxonomists for standard genome sequencing and annotation.</title>
        <authorList>
            <consortium name="The Broad Institute Genomics Platform"/>
            <consortium name="The Broad Institute Genome Sequencing Center for Infectious Disease"/>
            <person name="Wu L."/>
            <person name="Ma J."/>
        </authorList>
    </citation>
    <scope>NUCLEOTIDE SEQUENCE [LARGE SCALE GENOMIC DNA]</scope>
    <source>
        <strain evidence="3">JCM 17782</strain>
    </source>
</reference>
<proteinExistence type="predicted"/>
<dbReference type="EMBL" id="BAABGF010000048">
    <property type="protein sequence ID" value="GAA4293905.1"/>
    <property type="molecule type" value="Genomic_DNA"/>
</dbReference>
<feature type="transmembrane region" description="Helical" evidence="1">
    <location>
        <begin position="6"/>
        <end position="24"/>
    </location>
</feature>
<sequence>MSIQHLPPAIATATALLWLARILCRRWLRALIRTTLTLGAGALLLAGTGHAITIDSLLAALPLSGH</sequence>
<evidence type="ECO:0000313" key="3">
    <source>
        <dbReference type="Proteomes" id="UP001501417"/>
    </source>
</evidence>
<keyword evidence="3" id="KW-1185">Reference proteome</keyword>
<organism evidence="2 3">
    <name type="scientific">Mycobacterium paraffinicum</name>
    <dbReference type="NCBI Taxonomy" id="53378"/>
    <lineage>
        <taxon>Bacteria</taxon>
        <taxon>Bacillati</taxon>
        <taxon>Actinomycetota</taxon>
        <taxon>Actinomycetes</taxon>
        <taxon>Mycobacteriales</taxon>
        <taxon>Mycobacteriaceae</taxon>
        <taxon>Mycobacterium</taxon>
    </lineage>
</organism>
<evidence type="ECO:0000313" key="2">
    <source>
        <dbReference type="EMBL" id="GAA4293905.1"/>
    </source>
</evidence>
<gene>
    <name evidence="2" type="ORF">GCM10023161_42720</name>
</gene>
<keyword evidence="1" id="KW-0472">Membrane</keyword>
<dbReference type="RefSeq" id="WP_023870354.1">
    <property type="nucleotide sequence ID" value="NZ_BAABGF010000048.1"/>
</dbReference>
<comment type="caution">
    <text evidence="2">The sequence shown here is derived from an EMBL/GenBank/DDBJ whole genome shotgun (WGS) entry which is preliminary data.</text>
</comment>
<protein>
    <submittedName>
        <fullName evidence="2">Uncharacterized protein</fullName>
    </submittedName>
</protein>
<evidence type="ECO:0000256" key="1">
    <source>
        <dbReference type="SAM" id="Phobius"/>
    </source>
</evidence>
<keyword evidence="1" id="KW-0812">Transmembrane</keyword>
<feature type="transmembrane region" description="Helical" evidence="1">
    <location>
        <begin position="36"/>
        <end position="61"/>
    </location>
</feature>
<name>A0ABP8F363_9MYCO</name>
<dbReference type="Proteomes" id="UP001501417">
    <property type="component" value="Unassembled WGS sequence"/>
</dbReference>